<comment type="caution">
    <text evidence="8">The sequence shown here is derived from an EMBL/GenBank/DDBJ whole genome shotgun (WGS) entry which is preliminary data.</text>
</comment>
<sequence length="412" mass="44710">MRAAAERGVPQKERQEEAGSHATDVPAEISDASVALQGPGGDQIGDAGAVGAPAARAVKPAARSPSGRAAPAKAVAGKPALASLTDWDAARIFLEVVRAGSFRSAAERLTLSINAVRRRIDDFERQIGATLFTRDVHGARLTDEGALVVSAVERMETAAFELLRAGDGLAGAASGEVRVAVTEGLGTFWLAPRLVEFQQSFPNVLVDLYCAMRSADVSRHEADVAIHLSRPSALDVKLVRLGRMHLMCFASEKYLDVYGVPNTIDDLMKHRLVLQVADEAAANEAFASIFPGFEQRDLIAMTTNVSSANYWAVAHGAGIGVFPTYASALGGKMIPLEVELKWSYDIWLSYHATTGRIPRVRHMIDWLVEAFNPGKYPWFKDEFIHPRQLKTVYMGEPLTHLFGGFPMEGRQD</sequence>
<dbReference type="InterPro" id="IPR036390">
    <property type="entry name" value="WH_DNA-bd_sf"/>
</dbReference>
<proteinExistence type="inferred from homology"/>
<comment type="similarity">
    <text evidence="2">Belongs to the LysR transcriptional regulatory family.</text>
</comment>
<keyword evidence="9" id="KW-1185">Reference proteome</keyword>
<dbReference type="InterPro" id="IPR050176">
    <property type="entry name" value="LTTR"/>
</dbReference>
<keyword evidence="4" id="KW-0238">DNA-binding</keyword>
<feature type="domain" description="HTH lysR-type" evidence="7">
    <location>
        <begin position="85"/>
        <end position="142"/>
    </location>
</feature>
<dbReference type="Pfam" id="PF00126">
    <property type="entry name" value="HTH_1"/>
    <property type="match status" value="1"/>
</dbReference>
<dbReference type="InterPro" id="IPR036388">
    <property type="entry name" value="WH-like_DNA-bd_sf"/>
</dbReference>
<protein>
    <submittedName>
        <fullName evidence="8">LysR family transcriptional regulator</fullName>
    </submittedName>
</protein>
<dbReference type="RefSeq" id="WP_172236792.1">
    <property type="nucleotide sequence ID" value="NZ_JABFDP010000012.1"/>
</dbReference>
<dbReference type="EMBL" id="JAFCLK010000012">
    <property type="protein sequence ID" value="MBR1136895.1"/>
    <property type="molecule type" value="Genomic_DNA"/>
</dbReference>
<dbReference type="Proteomes" id="UP001314635">
    <property type="component" value="Unassembled WGS sequence"/>
</dbReference>
<dbReference type="PROSITE" id="PS50931">
    <property type="entry name" value="HTH_LYSR"/>
    <property type="match status" value="1"/>
</dbReference>
<dbReference type="Pfam" id="PF03466">
    <property type="entry name" value="LysR_substrate"/>
    <property type="match status" value="1"/>
</dbReference>
<keyword evidence="5" id="KW-0804">Transcription</keyword>
<dbReference type="SUPFAM" id="SSF53850">
    <property type="entry name" value="Periplasmic binding protein-like II"/>
    <property type="match status" value="1"/>
</dbReference>
<evidence type="ECO:0000256" key="3">
    <source>
        <dbReference type="ARBA" id="ARBA00023015"/>
    </source>
</evidence>
<evidence type="ECO:0000256" key="5">
    <source>
        <dbReference type="ARBA" id="ARBA00023163"/>
    </source>
</evidence>
<reference evidence="9" key="1">
    <citation type="journal article" date="2021" name="ISME J.">
        <title>Evolutionary origin and ecological implication of a unique nif island in free-living Bradyrhizobium lineages.</title>
        <authorList>
            <person name="Tao J."/>
        </authorList>
    </citation>
    <scope>NUCLEOTIDE SEQUENCE [LARGE SCALE GENOMIC DNA]</scope>
    <source>
        <strain evidence="9">SZCCT0094</strain>
    </source>
</reference>
<evidence type="ECO:0000256" key="2">
    <source>
        <dbReference type="ARBA" id="ARBA00009437"/>
    </source>
</evidence>
<feature type="region of interest" description="Disordered" evidence="6">
    <location>
        <begin position="1"/>
        <end position="51"/>
    </location>
</feature>
<organism evidence="8 9">
    <name type="scientific">Bradyrhizobium denitrificans</name>
    <dbReference type="NCBI Taxonomy" id="2734912"/>
    <lineage>
        <taxon>Bacteria</taxon>
        <taxon>Pseudomonadati</taxon>
        <taxon>Pseudomonadota</taxon>
        <taxon>Alphaproteobacteria</taxon>
        <taxon>Hyphomicrobiales</taxon>
        <taxon>Nitrobacteraceae</taxon>
        <taxon>Bradyrhizobium</taxon>
    </lineage>
</organism>
<feature type="compositionally biased region" description="Basic and acidic residues" evidence="6">
    <location>
        <begin position="9"/>
        <end position="19"/>
    </location>
</feature>
<dbReference type="PANTHER" id="PTHR30579">
    <property type="entry name" value="TRANSCRIPTIONAL REGULATOR"/>
    <property type="match status" value="1"/>
</dbReference>
<evidence type="ECO:0000256" key="4">
    <source>
        <dbReference type="ARBA" id="ARBA00023125"/>
    </source>
</evidence>
<dbReference type="InterPro" id="IPR000847">
    <property type="entry name" value="LysR_HTH_N"/>
</dbReference>
<dbReference type="Gene3D" id="3.40.190.290">
    <property type="match status" value="1"/>
</dbReference>
<dbReference type="SUPFAM" id="SSF46785">
    <property type="entry name" value="Winged helix' DNA-binding domain"/>
    <property type="match status" value="1"/>
</dbReference>
<name>A0ABS5G6G0_9BRAD</name>
<keyword evidence="3" id="KW-0805">Transcription regulation</keyword>
<dbReference type="Gene3D" id="1.10.10.10">
    <property type="entry name" value="Winged helix-like DNA-binding domain superfamily/Winged helix DNA-binding domain"/>
    <property type="match status" value="1"/>
</dbReference>
<dbReference type="PANTHER" id="PTHR30579:SF3">
    <property type="entry name" value="TRANSCRIPTIONAL REGULATORY PROTEIN"/>
    <property type="match status" value="1"/>
</dbReference>
<evidence type="ECO:0000313" key="8">
    <source>
        <dbReference type="EMBL" id="MBR1136895.1"/>
    </source>
</evidence>
<evidence type="ECO:0000259" key="7">
    <source>
        <dbReference type="PROSITE" id="PS50931"/>
    </source>
</evidence>
<comment type="function">
    <text evidence="1">NodD regulates the expression of the nodABCFE genes which encode other nodulation proteins. NodD is also a negative regulator of its own expression. Binds flavonoids as inducers.</text>
</comment>
<dbReference type="InterPro" id="IPR005119">
    <property type="entry name" value="LysR_subst-bd"/>
</dbReference>
<gene>
    <name evidence="8" type="ORF">JQ619_14060</name>
</gene>
<evidence type="ECO:0000313" key="9">
    <source>
        <dbReference type="Proteomes" id="UP001314635"/>
    </source>
</evidence>
<evidence type="ECO:0000256" key="1">
    <source>
        <dbReference type="ARBA" id="ARBA00003502"/>
    </source>
</evidence>
<evidence type="ECO:0000256" key="6">
    <source>
        <dbReference type="SAM" id="MobiDB-lite"/>
    </source>
</evidence>
<accession>A0ABS5G6G0</accession>